<organism evidence="1 2">
    <name type="scientific">Botrytis fragariae</name>
    <dbReference type="NCBI Taxonomy" id="1964551"/>
    <lineage>
        <taxon>Eukaryota</taxon>
        <taxon>Fungi</taxon>
        <taxon>Dikarya</taxon>
        <taxon>Ascomycota</taxon>
        <taxon>Pezizomycotina</taxon>
        <taxon>Leotiomycetes</taxon>
        <taxon>Helotiales</taxon>
        <taxon>Sclerotiniaceae</taxon>
        <taxon>Botrytis</taxon>
    </lineage>
</organism>
<reference evidence="1 2" key="1">
    <citation type="journal article" date="2020" name="Phytopathology">
        <title>A high-quality genome resource of Botrytis fragariae, a new and rapidly spreading fungal pathogen causing strawberry gray mold in the U.S.A.</title>
        <authorList>
            <person name="Wu Y."/>
            <person name="Saski C.A."/>
            <person name="Schnabel G."/>
            <person name="Xiao S."/>
            <person name="Hu M."/>
        </authorList>
    </citation>
    <scope>NUCLEOTIDE SEQUENCE [LARGE SCALE GENOMIC DNA]</scope>
    <source>
        <strain evidence="1 2">BVB16</strain>
    </source>
</reference>
<accession>A0A8H6AP11</accession>
<dbReference type="EMBL" id="JABFCT010000013">
    <property type="protein sequence ID" value="KAF5871042.1"/>
    <property type="molecule type" value="Genomic_DNA"/>
</dbReference>
<dbReference type="Proteomes" id="UP000531561">
    <property type="component" value="Unassembled WGS sequence"/>
</dbReference>
<evidence type="ECO:0000313" key="1">
    <source>
        <dbReference type="EMBL" id="KAF5871042.1"/>
    </source>
</evidence>
<protein>
    <submittedName>
        <fullName evidence="1">Uncharacterized protein</fullName>
    </submittedName>
</protein>
<sequence>MFIFPNGGYVYVSIYSIAVSNGVEEYQISFRGYKFELFPLRVIMRYATLVRVLIRLPRPAPEKYWIASKFITGSVEEILRLAKSSKTQNTLYTYPFL</sequence>
<dbReference type="AlphaFoldDB" id="A0A8H6AP11"/>
<dbReference type="RefSeq" id="XP_037189989.1">
    <property type="nucleotide sequence ID" value="XM_037339939.1"/>
</dbReference>
<name>A0A8H6AP11_9HELO</name>
<dbReference type="GeneID" id="59263631"/>
<gene>
    <name evidence="1" type="ORF">Bfra_009598</name>
</gene>
<evidence type="ECO:0000313" key="2">
    <source>
        <dbReference type="Proteomes" id="UP000531561"/>
    </source>
</evidence>
<proteinExistence type="predicted"/>
<comment type="caution">
    <text evidence="1">The sequence shown here is derived from an EMBL/GenBank/DDBJ whole genome shotgun (WGS) entry which is preliminary data.</text>
</comment>
<keyword evidence="2" id="KW-1185">Reference proteome</keyword>